<protein>
    <submittedName>
        <fullName evidence="1">Uncharacterized protein</fullName>
    </submittedName>
</protein>
<keyword evidence="2" id="KW-1185">Reference proteome</keyword>
<reference evidence="1 2" key="1">
    <citation type="journal article" date="2023" name="Commun. Biol.">
        <title>Genome analysis of Parmales, the sister group of diatoms, reveals the evolutionary specialization of diatoms from phago-mixotrophs to photoautotrophs.</title>
        <authorList>
            <person name="Ban H."/>
            <person name="Sato S."/>
            <person name="Yoshikawa S."/>
            <person name="Yamada K."/>
            <person name="Nakamura Y."/>
            <person name="Ichinomiya M."/>
            <person name="Sato N."/>
            <person name="Blanc-Mathieu R."/>
            <person name="Endo H."/>
            <person name="Kuwata A."/>
            <person name="Ogata H."/>
        </authorList>
    </citation>
    <scope>NUCLEOTIDE SEQUENCE [LARGE SCALE GENOMIC DNA]</scope>
</reference>
<dbReference type="Proteomes" id="UP001165060">
    <property type="component" value="Unassembled WGS sequence"/>
</dbReference>
<accession>A0ABQ6MA83</accession>
<evidence type="ECO:0000313" key="2">
    <source>
        <dbReference type="Proteomes" id="UP001165060"/>
    </source>
</evidence>
<organism evidence="1 2">
    <name type="scientific">Tetraparma gracilis</name>
    <dbReference type="NCBI Taxonomy" id="2962635"/>
    <lineage>
        <taxon>Eukaryota</taxon>
        <taxon>Sar</taxon>
        <taxon>Stramenopiles</taxon>
        <taxon>Ochrophyta</taxon>
        <taxon>Bolidophyceae</taxon>
        <taxon>Parmales</taxon>
        <taxon>Triparmaceae</taxon>
        <taxon>Tetraparma</taxon>
    </lineage>
</organism>
<gene>
    <name evidence="1" type="ORF">TeGR_g11800</name>
</gene>
<name>A0ABQ6MA83_9STRA</name>
<feature type="non-terminal residue" evidence="1">
    <location>
        <position position="1"/>
    </location>
</feature>
<evidence type="ECO:0000313" key="1">
    <source>
        <dbReference type="EMBL" id="GMI22534.1"/>
    </source>
</evidence>
<proteinExistence type="predicted"/>
<sequence>SPPPPLTPRYNVPVSKINDQEMASDFYMQGRHGITLDHTNQIFQAMHATHDRPLVECDPWPEMRAVDGRWRNELYDSTPKILHFNGGGKVHHLEMEAAMWYKGGGGGGGRKALSRDELRRSKLTVGDGAGREATFEELCPTYL</sequence>
<dbReference type="EMBL" id="BRYB01005280">
    <property type="protein sequence ID" value="GMI22534.1"/>
    <property type="molecule type" value="Genomic_DNA"/>
</dbReference>
<comment type="caution">
    <text evidence="1">The sequence shown here is derived from an EMBL/GenBank/DDBJ whole genome shotgun (WGS) entry which is preliminary data.</text>
</comment>